<proteinExistence type="predicted"/>
<name>A0AAV2BE01_9ARAC</name>
<sequence length="70" mass="8211">METWYVMMHTDSLDKAKKPDCLIIKFGRRMSFNSEIRMDIIHSKESQFPSQYNAVGLRRGKRVHGVLVLL</sequence>
<reference evidence="1 2" key="1">
    <citation type="submission" date="2024-04" db="EMBL/GenBank/DDBJ databases">
        <authorList>
            <person name="Rising A."/>
            <person name="Reimegard J."/>
            <person name="Sonavane S."/>
            <person name="Akerstrom W."/>
            <person name="Nylinder S."/>
            <person name="Hedman E."/>
            <person name="Kallberg Y."/>
        </authorList>
    </citation>
    <scope>NUCLEOTIDE SEQUENCE [LARGE SCALE GENOMIC DNA]</scope>
</reference>
<dbReference type="EMBL" id="CAXIEN010000339">
    <property type="protein sequence ID" value="CAL1294125.1"/>
    <property type="molecule type" value="Genomic_DNA"/>
</dbReference>
<evidence type="ECO:0000313" key="1">
    <source>
        <dbReference type="EMBL" id="CAL1294125.1"/>
    </source>
</evidence>
<keyword evidence="2" id="KW-1185">Reference proteome</keyword>
<evidence type="ECO:0000313" key="2">
    <source>
        <dbReference type="Proteomes" id="UP001497382"/>
    </source>
</evidence>
<dbReference type="Proteomes" id="UP001497382">
    <property type="component" value="Unassembled WGS sequence"/>
</dbReference>
<comment type="caution">
    <text evidence="1">The sequence shown here is derived from an EMBL/GenBank/DDBJ whole genome shotgun (WGS) entry which is preliminary data.</text>
</comment>
<dbReference type="AlphaFoldDB" id="A0AAV2BE01"/>
<evidence type="ECO:0008006" key="3">
    <source>
        <dbReference type="Google" id="ProtNLM"/>
    </source>
</evidence>
<accession>A0AAV2BE01</accession>
<protein>
    <recommendedName>
        <fullName evidence="3">LAGLIDADG homing endonuclease</fullName>
    </recommendedName>
</protein>
<gene>
    <name evidence="1" type="ORF">LARSCL_LOCUS18548</name>
</gene>
<organism evidence="1 2">
    <name type="scientific">Larinioides sclopetarius</name>
    <dbReference type="NCBI Taxonomy" id="280406"/>
    <lineage>
        <taxon>Eukaryota</taxon>
        <taxon>Metazoa</taxon>
        <taxon>Ecdysozoa</taxon>
        <taxon>Arthropoda</taxon>
        <taxon>Chelicerata</taxon>
        <taxon>Arachnida</taxon>
        <taxon>Araneae</taxon>
        <taxon>Araneomorphae</taxon>
        <taxon>Entelegynae</taxon>
        <taxon>Araneoidea</taxon>
        <taxon>Araneidae</taxon>
        <taxon>Larinioides</taxon>
    </lineage>
</organism>